<reference evidence="1" key="1">
    <citation type="submission" date="2020-10" db="EMBL/GenBank/DDBJ databases">
        <authorList>
            <person name="Gilroy R."/>
        </authorList>
    </citation>
    <scope>NUCLEOTIDE SEQUENCE</scope>
    <source>
        <strain evidence="1">ChiBcec2-4451</strain>
    </source>
</reference>
<accession>A0A9D1T6B1</accession>
<comment type="caution">
    <text evidence="1">The sequence shown here is derived from an EMBL/GenBank/DDBJ whole genome shotgun (WGS) entry which is preliminary data.</text>
</comment>
<dbReference type="Proteomes" id="UP000886723">
    <property type="component" value="Unassembled WGS sequence"/>
</dbReference>
<dbReference type="EMBL" id="DVON01000208">
    <property type="protein sequence ID" value="HIV13465.1"/>
    <property type="molecule type" value="Genomic_DNA"/>
</dbReference>
<evidence type="ECO:0000313" key="1">
    <source>
        <dbReference type="EMBL" id="HIV13465.1"/>
    </source>
</evidence>
<sequence>MGKIKLNNDQEVTIITDGVLPAGDYLTLMLAADNMTLEQADQLFSNPENTEKIWVVDYLGELFQSYTGFTQLQEVAKEYDAIVDYTEGEDQQKVPVTGTAIRVKLYRPNDVEKRMDGMEERMDTMQANMDMAVAEMTMLIATSMAAEGGEENV</sequence>
<name>A0A9D1T6B1_9FIRM</name>
<gene>
    <name evidence="1" type="ORF">IAA63_10055</name>
</gene>
<protein>
    <submittedName>
        <fullName evidence="1">Uncharacterized protein</fullName>
    </submittedName>
</protein>
<proteinExistence type="predicted"/>
<evidence type="ECO:0000313" key="2">
    <source>
        <dbReference type="Proteomes" id="UP000886723"/>
    </source>
</evidence>
<reference evidence="1" key="2">
    <citation type="journal article" date="2021" name="PeerJ">
        <title>Extensive microbial diversity within the chicken gut microbiome revealed by metagenomics and culture.</title>
        <authorList>
            <person name="Gilroy R."/>
            <person name="Ravi A."/>
            <person name="Getino M."/>
            <person name="Pursley I."/>
            <person name="Horton D.L."/>
            <person name="Alikhan N.F."/>
            <person name="Baker D."/>
            <person name="Gharbi K."/>
            <person name="Hall N."/>
            <person name="Watson M."/>
            <person name="Adriaenssens E.M."/>
            <person name="Foster-Nyarko E."/>
            <person name="Jarju S."/>
            <person name="Secka A."/>
            <person name="Antonio M."/>
            <person name="Oren A."/>
            <person name="Chaudhuri R.R."/>
            <person name="La Ragione R."/>
            <person name="Hildebrand F."/>
            <person name="Pallen M.J."/>
        </authorList>
    </citation>
    <scope>NUCLEOTIDE SEQUENCE</scope>
    <source>
        <strain evidence="1">ChiBcec2-4451</strain>
    </source>
</reference>
<dbReference type="AlphaFoldDB" id="A0A9D1T6B1"/>
<organism evidence="1 2">
    <name type="scientific">Candidatus Pullilachnospira stercoravium</name>
    <dbReference type="NCBI Taxonomy" id="2840913"/>
    <lineage>
        <taxon>Bacteria</taxon>
        <taxon>Bacillati</taxon>
        <taxon>Bacillota</taxon>
        <taxon>Clostridia</taxon>
        <taxon>Lachnospirales</taxon>
        <taxon>Lachnospiraceae</taxon>
        <taxon>Lachnospiraceae incertae sedis</taxon>
        <taxon>Candidatus Pullilachnospira</taxon>
    </lineage>
</organism>